<keyword evidence="4" id="KW-0408">Iron</keyword>
<dbReference type="InterPro" id="IPR017853">
    <property type="entry name" value="GH"/>
</dbReference>
<gene>
    <name evidence="6" type="ORF">Acr_00g0076230</name>
</gene>
<keyword evidence="7" id="KW-1185">Reference proteome</keyword>
<dbReference type="Pfam" id="PF03171">
    <property type="entry name" value="2OG-FeII_Oxy"/>
    <property type="match status" value="1"/>
</dbReference>
<reference evidence="7" key="1">
    <citation type="submission" date="2019-07" db="EMBL/GenBank/DDBJ databases">
        <title>De Novo Assembly of kiwifruit Actinidia rufa.</title>
        <authorList>
            <person name="Sugita-Konishi S."/>
            <person name="Sato K."/>
            <person name="Mori E."/>
            <person name="Abe Y."/>
            <person name="Kisaki G."/>
            <person name="Hamano K."/>
            <person name="Suezawa K."/>
            <person name="Otani M."/>
            <person name="Fukuda T."/>
            <person name="Manabe T."/>
            <person name="Gomi K."/>
            <person name="Tabuchi M."/>
            <person name="Akimitsu K."/>
            <person name="Kataoka I."/>
        </authorList>
    </citation>
    <scope>NUCLEOTIDE SEQUENCE [LARGE SCALE GENOMIC DNA]</scope>
    <source>
        <strain evidence="7">cv. Fuchu</strain>
    </source>
</reference>
<evidence type="ECO:0000256" key="2">
    <source>
        <dbReference type="ARBA" id="ARBA00009800"/>
    </source>
</evidence>
<feature type="domain" description="Fe2OG dioxygenase" evidence="5">
    <location>
        <begin position="419"/>
        <end position="520"/>
    </location>
</feature>
<dbReference type="InterPro" id="IPR050295">
    <property type="entry name" value="Plant_2OG-oxidoreductases"/>
</dbReference>
<accession>A0A7J0DVB4</accession>
<dbReference type="InterPro" id="IPR005199">
    <property type="entry name" value="Glyco_hydro_79"/>
</dbReference>
<sequence length="567" mass="63433">MSLRLPGNELSGRGVGVRVAEDQYASDTISLQRIEQDVYESIESKPLIIAPGGFFDANWFNEFTSKTTKSEDVTRCIYNLGPGADEHHVEKILDPSYLDSEADTFKRLQSTLKSSVTSATAWLGEAGGAYNGCRNLVTNGFVFSFCALLWHRLMGRNVLLTSFSGIHQVVEIYLDDTSLSLAATSIRDPMPLHSTGAVWNAIKDYILQLQKRELGERLLHRTMGSLSKTAHEMSIDGDEPPPQYIVKESTFGPIDSSPPLIPIPIIDISLLSSTSSPSSIEELEKLRSALSSWGCFQAIGHGIPDSYLDKVREVAKQFFALPVDEKRKYSRADRDGEGHGGDLIVSEKQVLDWSDRLALKILPEDERRLNLWPESPAEFREILHDYSMKINSVLDLLFKAIAMSLNLEADCFLKQFGERAHLIARFNFYPPCPRPDQVLGLKPHSDKSGMTVLLQDKEVEGLHVLKDDQWFRVPIIPHALVVNVGDQMQIMTNGIIKSPIHRAVTNSEKLRISVAVSNEAEPEREIGPAEALIDEKRPRLYRNVKNYAAINFECFQKGEIAITTVKI</sequence>
<evidence type="ECO:0000259" key="5">
    <source>
        <dbReference type="PROSITE" id="PS51471"/>
    </source>
</evidence>
<dbReference type="Pfam" id="PF03662">
    <property type="entry name" value="Glyco_hydro_79n"/>
    <property type="match status" value="1"/>
</dbReference>
<comment type="similarity">
    <text evidence="2">Belongs to the glycosyl hydrolase 79 family.</text>
</comment>
<keyword evidence="3" id="KW-0479">Metal-binding</keyword>
<evidence type="ECO:0000313" key="7">
    <source>
        <dbReference type="Proteomes" id="UP000585474"/>
    </source>
</evidence>
<dbReference type="InterPro" id="IPR026992">
    <property type="entry name" value="DIOX_N"/>
</dbReference>
<evidence type="ECO:0000256" key="3">
    <source>
        <dbReference type="ARBA" id="ARBA00022723"/>
    </source>
</evidence>
<organism evidence="6 7">
    <name type="scientific">Actinidia rufa</name>
    <dbReference type="NCBI Taxonomy" id="165716"/>
    <lineage>
        <taxon>Eukaryota</taxon>
        <taxon>Viridiplantae</taxon>
        <taxon>Streptophyta</taxon>
        <taxon>Embryophyta</taxon>
        <taxon>Tracheophyta</taxon>
        <taxon>Spermatophyta</taxon>
        <taxon>Magnoliopsida</taxon>
        <taxon>eudicotyledons</taxon>
        <taxon>Gunneridae</taxon>
        <taxon>Pentapetalae</taxon>
        <taxon>asterids</taxon>
        <taxon>Ericales</taxon>
        <taxon>Actinidiaceae</taxon>
        <taxon>Actinidia</taxon>
    </lineage>
</organism>
<dbReference type="Proteomes" id="UP000585474">
    <property type="component" value="Unassembled WGS sequence"/>
</dbReference>
<comment type="similarity">
    <text evidence="1">Belongs to the iron/ascorbate-dependent oxidoreductase family.</text>
</comment>
<dbReference type="Gene3D" id="3.20.20.80">
    <property type="entry name" value="Glycosidases"/>
    <property type="match status" value="1"/>
</dbReference>
<dbReference type="EMBL" id="BJWL01000384">
    <property type="protein sequence ID" value="GFS41750.1"/>
    <property type="molecule type" value="Genomic_DNA"/>
</dbReference>
<dbReference type="AlphaFoldDB" id="A0A7J0DVB4"/>
<dbReference type="SUPFAM" id="SSF51197">
    <property type="entry name" value="Clavaminate synthase-like"/>
    <property type="match status" value="1"/>
</dbReference>
<dbReference type="GO" id="GO:0016020">
    <property type="term" value="C:membrane"/>
    <property type="evidence" value="ECO:0007669"/>
    <property type="project" value="InterPro"/>
</dbReference>
<dbReference type="GO" id="GO:0016705">
    <property type="term" value="F:oxidoreductase activity, acting on paired donors, with incorporation or reduction of molecular oxygen"/>
    <property type="evidence" value="ECO:0007669"/>
    <property type="project" value="UniProtKB-ARBA"/>
</dbReference>
<dbReference type="PROSITE" id="PS51471">
    <property type="entry name" value="FE2OG_OXY"/>
    <property type="match status" value="1"/>
</dbReference>
<dbReference type="Gene3D" id="2.60.120.330">
    <property type="entry name" value="B-lactam Antibiotic, Isopenicillin N Synthase, Chain"/>
    <property type="match status" value="1"/>
</dbReference>
<comment type="caution">
    <text evidence="6">The sequence shown here is derived from an EMBL/GenBank/DDBJ whole genome shotgun (WGS) entry which is preliminary data.</text>
</comment>
<evidence type="ECO:0000256" key="4">
    <source>
        <dbReference type="ARBA" id="ARBA00023004"/>
    </source>
</evidence>
<name>A0A7J0DVB4_9ERIC</name>
<dbReference type="GO" id="GO:0046872">
    <property type="term" value="F:metal ion binding"/>
    <property type="evidence" value="ECO:0007669"/>
    <property type="project" value="UniProtKB-KW"/>
</dbReference>
<dbReference type="OrthoDB" id="288590at2759"/>
<evidence type="ECO:0000313" key="6">
    <source>
        <dbReference type="EMBL" id="GFS41750.1"/>
    </source>
</evidence>
<dbReference type="Pfam" id="PF14226">
    <property type="entry name" value="DIOX_N"/>
    <property type="match status" value="1"/>
</dbReference>
<proteinExistence type="inferred from homology"/>
<dbReference type="InterPro" id="IPR044861">
    <property type="entry name" value="IPNS-like_FE2OG_OXY"/>
</dbReference>
<protein>
    <submittedName>
        <fullName evidence="6">2-oxoglutarate (2OG) and Fe(II)-dependent oxygenase superfamily protein</fullName>
    </submittedName>
</protein>
<dbReference type="PANTHER" id="PTHR47991">
    <property type="entry name" value="OXOGLUTARATE/IRON-DEPENDENT DIOXYGENASE"/>
    <property type="match status" value="1"/>
</dbReference>
<evidence type="ECO:0000256" key="1">
    <source>
        <dbReference type="ARBA" id="ARBA00008056"/>
    </source>
</evidence>
<dbReference type="SUPFAM" id="SSF51445">
    <property type="entry name" value="(Trans)glycosidases"/>
    <property type="match status" value="1"/>
</dbReference>
<dbReference type="InterPro" id="IPR027443">
    <property type="entry name" value="IPNS-like_sf"/>
</dbReference>
<dbReference type="InterPro" id="IPR005123">
    <property type="entry name" value="Oxoglu/Fe-dep_dioxygenase_dom"/>
</dbReference>
<dbReference type="GO" id="GO:0016798">
    <property type="term" value="F:hydrolase activity, acting on glycosyl bonds"/>
    <property type="evidence" value="ECO:0007669"/>
    <property type="project" value="InterPro"/>
</dbReference>
<dbReference type="FunFam" id="2.60.120.330:FF:000018">
    <property type="entry name" value="2-oxoglutarate (2OG) and Fe(II)-dependent oxygenase superfamily protein"/>
    <property type="match status" value="1"/>
</dbReference>